<accession>A0ABT0K7F6</accession>
<dbReference type="RefSeq" id="WP_248944197.1">
    <property type="nucleotide sequence ID" value="NZ_CBCSGY010000029.1"/>
</dbReference>
<dbReference type="InterPro" id="IPR008514">
    <property type="entry name" value="T6SS_Hcp"/>
</dbReference>
<evidence type="ECO:0000313" key="2">
    <source>
        <dbReference type="Proteomes" id="UP001165275"/>
    </source>
</evidence>
<evidence type="ECO:0000313" key="1">
    <source>
        <dbReference type="EMBL" id="MCL1027871.1"/>
    </source>
</evidence>
<sequence>MANLINLALIGKTQGLISAGCSTMDSIGNRFQQGHEDQIQVLALDYLMTREQNVIHHPLAFTKPIDKSSPLLCVAISTNEPLTAIFSIYRTNPAGVLEDFYGIKLTDATLVDVSCTFPNSLENNSLIPSERVLLRYKSISWEHKIAGTSGYSIWDDRVY</sequence>
<comment type="caution">
    <text evidence="1">The sequence shown here is derived from an EMBL/GenBank/DDBJ whole genome shotgun (WGS) entry which is preliminary data.</text>
</comment>
<dbReference type="Proteomes" id="UP001165275">
    <property type="component" value="Unassembled WGS sequence"/>
</dbReference>
<dbReference type="InterPro" id="IPR052947">
    <property type="entry name" value="T6SS_Hcp1_domain"/>
</dbReference>
<gene>
    <name evidence="1" type="ORF">KAJ71_02260</name>
</gene>
<dbReference type="EMBL" id="JAGQDC010000002">
    <property type="protein sequence ID" value="MCL1027871.1"/>
    <property type="molecule type" value="Genomic_DNA"/>
</dbReference>
<proteinExistence type="predicted"/>
<keyword evidence="2" id="KW-1185">Reference proteome</keyword>
<dbReference type="Gene3D" id="2.30.110.20">
    <property type="entry name" value="Hcp1-like"/>
    <property type="match status" value="1"/>
</dbReference>
<reference evidence="1" key="1">
    <citation type="submission" date="2021-04" db="EMBL/GenBank/DDBJ databases">
        <title>Genome sequence of Serratia sp. arafor3.</title>
        <authorList>
            <person name="Besaury L."/>
        </authorList>
    </citation>
    <scope>NUCLEOTIDE SEQUENCE</scope>
    <source>
        <strain evidence="1">Arafor3</strain>
    </source>
</reference>
<name>A0ABT0K7F6_9GAMM</name>
<dbReference type="PANTHER" id="PTHR34319">
    <property type="entry name" value="MAJOR EXPORTED PROTEIN"/>
    <property type="match status" value="1"/>
</dbReference>
<dbReference type="InterPro" id="IPR036624">
    <property type="entry name" value="Hcp1-lik_sf"/>
</dbReference>
<dbReference type="SUPFAM" id="SSF141452">
    <property type="entry name" value="Hcp1-like"/>
    <property type="match status" value="1"/>
</dbReference>
<dbReference type="Pfam" id="PF05638">
    <property type="entry name" value="T6SS_HCP"/>
    <property type="match status" value="1"/>
</dbReference>
<protein>
    <submittedName>
        <fullName evidence="1">Hcp family type VI secretion system effector</fullName>
    </submittedName>
</protein>
<organism evidence="1 2">
    <name type="scientific">Serratia silvae</name>
    <dbReference type="NCBI Taxonomy" id="2824122"/>
    <lineage>
        <taxon>Bacteria</taxon>
        <taxon>Pseudomonadati</taxon>
        <taxon>Pseudomonadota</taxon>
        <taxon>Gammaproteobacteria</taxon>
        <taxon>Enterobacterales</taxon>
        <taxon>Yersiniaceae</taxon>
        <taxon>Serratia</taxon>
    </lineage>
</organism>
<dbReference type="PANTHER" id="PTHR34319:SF7">
    <property type="entry name" value="HNH ENDONUCLEASE DOMAIN-CONTAINING PROTEIN"/>
    <property type="match status" value="1"/>
</dbReference>
<dbReference type="NCBIfam" id="TIGR03344">
    <property type="entry name" value="VI_effect_Hcp1"/>
    <property type="match status" value="1"/>
</dbReference>